<dbReference type="AlphaFoldDB" id="A0A919BBA3"/>
<proteinExistence type="predicted"/>
<name>A0A919BBA3_9ACTN</name>
<gene>
    <name evidence="1" type="ORF">GCM10010218_65720</name>
</gene>
<dbReference type="RefSeq" id="WP_229891852.1">
    <property type="nucleotide sequence ID" value="NZ_BNBD01000032.1"/>
</dbReference>
<reference evidence="1" key="2">
    <citation type="submission" date="2020-09" db="EMBL/GenBank/DDBJ databases">
        <authorList>
            <person name="Sun Q."/>
            <person name="Ohkuma M."/>
        </authorList>
    </citation>
    <scope>NUCLEOTIDE SEQUENCE</scope>
    <source>
        <strain evidence="1">JCM 4059</strain>
    </source>
</reference>
<comment type="caution">
    <text evidence="1">The sequence shown here is derived from an EMBL/GenBank/DDBJ whole genome shotgun (WGS) entry which is preliminary data.</text>
</comment>
<keyword evidence="2" id="KW-1185">Reference proteome</keyword>
<dbReference type="Proteomes" id="UP000638313">
    <property type="component" value="Unassembled WGS sequence"/>
</dbReference>
<dbReference type="EMBL" id="BNBD01000032">
    <property type="protein sequence ID" value="GHF75650.1"/>
    <property type="molecule type" value="Genomic_DNA"/>
</dbReference>
<evidence type="ECO:0000313" key="2">
    <source>
        <dbReference type="Proteomes" id="UP000638313"/>
    </source>
</evidence>
<protein>
    <submittedName>
        <fullName evidence="1">Uncharacterized protein</fullName>
    </submittedName>
</protein>
<sequence>MLFATWAAFEARRREEADELRAELWLSAAPGRLVRAAADRGGLMPAPVLAQLAERVVVGE</sequence>
<organism evidence="1 2">
    <name type="scientific">Streptomyces mashuensis</name>
    <dbReference type="NCBI Taxonomy" id="33904"/>
    <lineage>
        <taxon>Bacteria</taxon>
        <taxon>Bacillati</taxon>
        <taxon>Actinomycetota</taxon>
        <taxon>Actinomycetes</taxon>
        <taxon>Kitasatosporales</taxon>
        <taxon>Streptomycetaceae</taxon>
        <taxon>Streptomyces</taxon>
    </lineage>
</organism>
<evidence type="ECO:0000313" key="1">
    <source>
        <dbReference type="EMBL" id="GHF75650.1"/>
    </source>
</evidence>
<reference evidence="1" key="1">
    <citation type="journal article" date="2014" name="Int. J. Syst. Evol. Microbiol.">
        <title>Complete genome sequence of Corynebacterium casei LMG S-19264T (=DSM 44701T), isolated from a smear-ripened cheese.</title>
        <authorList>
            <consortium name="US DOE Joint Genome Institute (JGI-PGF)"/>
            <person name="Walter F."/>
            <person name="Albersmeier A."/>
            <person name="Kalinowski J."/>
            <person name="Ruckert C."/>
        </authorList>
    </citation>
    <scope>NUCLEOTIDE SEQUENCE</scope>
    <source>
        <strain evidence="1">JCM 4059</strain>
    </source>
</reference>
<accession>A0A919BBA3</accession>